<keyword evidence="3" id="KW-0479">Metal-binding</keyword>
<evidence type="ECO:0000256" key="2">
    <source>
        <dbReference type="ARBA" id="ARBA00022722"/>
    </source>
</evidence>
<dbReference type="PANTHER" id="PTHR10060">
    <property type="entry name" value="TATD FAMILY DEOXYRIBONUCLEASE"/>
    <property type="match status" value="1"/>
</dbReference>
<evidence type="ECO:0000256" key="4">
    <source>
        <dbReference type="ARBA" id="ARBA00022801"/>
    </source>
</evidence>
<dbReference type="Proteomes" id="UP000007148">
    <property type="component" value="Unassembled WGS sequence"/>
</dbReference>
<dbReference type="Pfam" id="PF01026">
    <property type="entry name" value="TatD_DNase"/>
    <property type="match status" value="1"/>
</dbReference>
<dbReference type="InParanoid" id="G4T8P7"/>
<dbReference type="EMBL" id="CAFZ01000018">
    <property type="protein sequence ID" value="CCA67706.1"/>
    <property type="molecule type" value="Genomic_DNA"/>
</dbReference>
<evidence type="ECO:0000313" key="6">
    <source>
        <dbReference type="EMBL" id="CCA67706.1"/>
    </source>
</evidence>
<dbReference type="AlphaFoldDB" id="G4T8P7"/>
<dbReference type="HOGENOM" id="CLU_031506_1_0_1"/>
<dbReference type="GO" id="GO:0005829">
    <property type="term" value="C:cytosol"/>
    <property type="evidence" value="ECO:0007669"/>
    <property type="project" value="TreeGrafter"/>
</dbReference>
<evidence type="ECO:0000313" key="7">
    <source>
        <dbReference type="Proteomes" id="UP000007148"/>
    </source>
</evidence>
<comment type="similarity">
    <text evidence="1">Belongs to the metallo-dependent hydrolases superfamily. TatD-type hydrolase family.</text>
</comment>
<dbReference type="InterPro" id="IPR032466">
    <property type="entry name" value="Metal_Hydrolase"/>
</dbReference>
<dbReference type="OMA" id="YGGSQKH"/>
<reference evidence="6 7" key="1">
    <citation type="journal article" date="2011" name="PLoS Pathog.">
        <title>Endophytic Life Strategies Decoded by Genome and Transcriptome Analyses of the Mutualistic Root Symbiont Piriformospora indica.</title>
        <authorList>
            <person name="Zuccaro A."/>
            <person name="Lahrmann U."/>
            <person name="Guldener U."/>
            <person name="Langen G."/>
            <person name="Pfiffi S."/>
            <person name="Biedenkopf D."/>
            <person name="Wong P."/>
            <person name="Samans B."/>
            <person name="Grimm C."/>
            <person name="Basiewicz M."/>
            <person name="Murat C."/>
            <person name="Martin F."/>
            <person name="Kogel K.H."/>
        </authorList>
    </citation>
    <scope>NUCLEOTIDE SEQUENCE [LARGE SCALE GENOMIC DNA]</scope>
    <source>
        <strain evidence="6 7">DSM 11827</strain>
    </source>
</reference>
<sequence>MAQPQRKRIFIDVGVNLTDPVFRGMHRGKRQHPDDFAAVIARAKAAGVEQQIITGGSLNESRAALKLANENGFFATTGCHPTRSSEVGKMPEGQYMRQLDKLIADNIYRPGEGIKGRCVAVGECGLDYDRLFRAGKQDQQRAFRAQLVMAKKYHLPLFLHNRNSHADFVALLTEAGMHIDGGRAVGGRGGVVHSFTGEAEEMEEFVSMGYYISVNGCSMKTERQLEMIKRIPLDKLLLETDAPWCSLTGGHASKEHLALLPQHLRKLFIPLATQPERWEEGKAVRGRNEPCAIGSVAFVVARLKGVHLNEVAEKAYQNTLDCFNLQESDVLGHPSTEGASTSTSAPAASTSG</sequence>
<dbReference type="eggNOG" id="KOG3020">
    <property type="taxonomic scope" value="Eukaryota"/>
</dbReference>
<name>G4T8P7_SERID</name>
<dbReference type="PANTHER" id="PTHR10060:SF15">
    <property type="entry name" value="DEOXYRIBONUCLEASE TATDN1"/>
    <property type="match status" value="1"/>
</dbReference>
<dbReference type="Gene3D" id="3.20.20.140">
    <property type="entry name" value="Metal-dependent hydrolases"/>
    <property type="match status" value="1"/>
</dbReference>
<keyword evidence="2" id="KW-0540">Nuclease</keyword>
<evidence type="ECO:0000256" key="1">
    <source>
        <dbReference type="ARBA" id="ARBA00009275"/>
    </source>
</evidence>
<dbReference type="OrthoDB" id="6079689at2759"/>
<evidence type="ECO:0000256" key="5">
    <source>
        <dbReference type="SAM" id="MobiDB-lite"/>
    </source>
</evidence>
<proteinExistence type="inferred from homology"/>
<gene>
    <name evidence="6" type="ORF">PIIN_01533</name>
</gene>
<dbReference type="SUPFAM" id="SSF51556">
    <property type="entry name" value="Metallo-dependent hydrolases"/>
    <property type="match status" value="1"/>
</dbReference>
<organism evidence="6 7">
    <name type="scientific">Serendipita indica (strain DSM 11827)</name>
    <name type="common">Root endophyte fungus</name>
    <name type="synonym">Piriformospora indica</name>
    <dbReference type="NCBI Taxonomy" id="1109443"/>
    <lineage>
        <taxon>Eukaryota</taxon>
        <taxon>Fungi</taxon>
        <taxon>Dikarya</taxon>
        <taxon>Basidiomycota</taxon>
        <taxon>Agaricomycotina</taxon>
        <taxon>Agaricomycetes</taxon>
        <taxon>Sebacinales</taxon>
        <taxon>Serendipitaceae</taxon>
        <taxon>Serendipita</taxon>
    </lineage>
</organism>
<dbReference type="STRING" id="1109443.G4T8P7"/>
<feature type="region of interest" description="Disordered" evidence="5">
    <location>
        <begin position="333"/>
        <end position="352"/>
    </location>
</feature>
<dbReference type="GO" id="GO:0046872">
    <property type="term" value="F:metal ion binding"/>
    <property type="evidence" value="ECO:0007669"/>
    <property type="project" value="UniProtKB-KW"/>
</dbReference>
<protein>
    <submittedName>
        <fullName evidence="6">Related to deoxyribonuclease</fullName>
    </submittedName>
</protein>
<dbReference type="GO" id="GO:0008296">
    <property type="term" value="F:3'-5'-DNA exonuclease activity"/>
    <property type="evidence" value="ECO:0007669"/>
    <property type="project" value="TreeGrafter"/>
</dbReference>
<keyword evidence="4" id="KW-0378">Hydrolase</keyword>
<dbReference type="InterPro" id="IPR001130">
    <property type="entry name" value="TatD-like"/>
</dbReference>
<evidence type="ECO:0000256" key="3">
    <source>
        <dbReference type="ARBA" id="ARBA00022723"/>
    </source>
</evidence>
<keyword evidence="7" id="KW-1185">Reference proteome</keyword>
<accession>G4T8P7</accession>
<comment type="caution">
    <text evidence="6">The sequence shown here is derived from an EMBL/GenBank/DDBJ whole genome shotgun (WGS) entry which is preliminary data.</text>
</comment>
<dbReference type="FunCoup" id="G4T8P7">
    <property type="interactions" value="217"/>
</dbReference>
<feature type="compositionally biased region" description="Low complexity" evidence="5">
    <location>
        <begin position="334"/>
        <end position="352"/>
    </location>
</feature>
<dbReference type="CDD" id="cd01310">
    <property type="entry name" value="TatD_DNAse"/>
    <property type="match status" value="1"/>
</dbReference>
<dbReference type="InterPro" id="IPR050891">
    <property type="entry name" value="TatD-type_Hydrolase"/>
</dbReference>